<dbReference type="AlphaFoldDB" id="A0A182XQJ3"/>
<proteinExistence type="predicted"/>
<dbReference type="EnsemblMetazoa" id="AQUA014132-RA">
    <property type="protein sequence ID" value="AQUA014132-PA"/>
    <property type="gene ID" value="AQUA014132"/>
</dbReference>
<sequence>MAPWKKRAKHRITEVQCV</sequence>
<evidence type="ECO:0000313" key="1">
    <source>
        <dbReference type="EnsemblMetazoa" id="AQUA014132-PA"/>
    </source>
</evidence>
<name>A0A182XQJ3_ANOQN</name>
<protein>
    <submittedName>
        <fullName evidence="1">Uncharacterized protein</fullName>
    </submittedName>
</protein>
<dbReference type="Proteomes" id="UP000076407">
    <property type="component" value="Unassembled WGS sequence"/>
</dbReference>
<keyword evidence="2" id="KW-1185">Reference proteome</keyword>
<reference evidence="1" key="1">
    <citation type="submission" date="2020-05" db="UniProtKB">
        <authorList>
            <consortium name="EnsemblMetazoa"/>
        </authorList>
    </citation>
    <scope>IDENTIFICATION</scope>
    <source>
        <strain evidence="1">SANGQUA</strain>
    </source>
</reference>
<evidence type="ECO:0000313" key="2">
    <source>
        <dbReference type="Proteomes" id="UP000076407"/>
    </source>
</evidence>
<accession>A0A182XQJ3</accession>
<organism evidence="1 2">
    <name type="scientific">Anopheles quadriannulatus</name>
    <name type="common">Mosquito</name>
    <dbReference type="NCBI Taxonomy" id="34691"/>
    <lineage>
        <taxon>Eukaryota</taxon>
        <taxon>Metazoa</taxon>
        <taxon>Ecdysozoa</taxon>
        <taxon>Arthropoda</taxon>
        <taxon>Hexapoda</taxon>
        <taxon>Insecta</taxon>
        <taxon>Pterygota</taxon>
        <taxon>Neoptera</taxon>
        <taxon>Endopterygota</taxon>
        <taxon>Diptera</taxon>
        <taxon>Nematocera</taxon>
        <taxon>Culicoidea</taxon>
        <taxon>Culicidae</taxon>
        <taxon>Anophelinae</taxon>
        <taxon>Anopheles</taxon>
    </lineage>
</organism>